<feature type="compositionally biased region" description="Polar residues" evidence="1">
    <location>
        <begin position="673"/>
        <end position="683"/>
    </location>
</feature>
<protein>
    <submittedName>
        <fullName evidence="2">Uncharacterized protein</fullName>
    </submittedName>
</protein>
<comment type="caution">
    <text evidence="2">The sequence shown here is derived from an EMBL/GenBank/DDBJ whole genome shotgun (WGS) entry which is preliminary data.</text>
</comment>
<dbReference type="AlphaFoldDB" id="A0A9P6KUC2"/>
<accession>A0A9P6KUC2</accession>
<evidence type="ECO:0000313" key="2">
    <source>
        <dbReference type="EMBL" id="KAF9739165.1"/>
    </source>
</evidence>
<dbReference type="Proteomes" id="UP000756921">
    <property type="component" value="Unassembled WGS sequence"/>
</dbReference>
<dbReference type="PANTHER" id="PTHR40788">
    <property type="entry name" value="CLR5 DOMAIN-CONTAINING PROTEIN-RELATED"/>
    <property type="match status" value="1"/>
</dbReference>
<proteinExistence type="predicted"/>
<reference evidence="2" key="1">
    <citation type="journal article" date="2020" name="Mol. Plant Microbe Interact.">
        <title>Genome Sequence of the Biocontrol Agent Coniothyrium minitans strain Conio (IMI 134523).</title>
        <authorList>
            <person name="Patel D."/>
            <person name="Shittu T.A."/>
            <person name="Baroncelli R."/>
            <person name="Muthumeenakshi S."/>
            <person name="Osborne T.H."/>
            <person name="Janganan T.K."/>
            <person name="Sreenivasaprasad S."/>
        </authorList>
    </citation>
    <scope>NUCLEOTIDE SEQUENCE</scope>
    <source>
        <strain evidence="2">Conio</strain>
    </source>
</reference>
<sequence>MEAIKHLVYSRQQATLEAAKGKGTRPPTFPIFDPPCECAECQLSHYSREAQKIDVFCYIGSFDNYQARLALGDFVRRTAEHRSFIKATIEAQGDTILRRWRNRSHAKRAALLLQVDPSLPKENYARVRLEYAPTSVSQHREKHRNVNLVPYLDVETLSMDPAMLIALLHNRAQFSPADWAPFDHQALTVAWGGGMFGVHFNKNCISMFGDSYGELIPWENEAAHRADIVGFPRGRLILEAQAYLMGFLRKLVESICSPELEQEESGAKNWTQYVEGGFKQSGATYWSNFTFGPFLAPPEFDIDQLSAKVKVRLDATADHLELLQTEPSYMRRYAKVDQNGDAGYQIISNEIMGDLVMHWFWLGVSEEFEHAKSMYRRYSNLICRGQALPKEFDDALGALEVLLVNTVHERSKQLQYLISQRPGFSRWYNHQPFDPKTKMAGYTLNATGDSGDAFREDPLWWVIMQLQGDPEDQTRFPYAMLFKYLDEHLASASKSERSRLDELLYDKLSDFATIIELLTAVRMHFPKCTIRNLNEITKTEHRFAWRQFKVQSQDRTTGYVFASTMKKFQKTPMPSGPRDGQWLAKLESSHAALQNFWSSVHAYYLGQNQKLGYSQRDIETLMRPIRTWKSAGYLALLSAKHDEVLHDIANRKSKTIPNDDNKVKTRGGPRDTPASSAVQTPSTKSVAPIQITLNKRAMKAFRLMFPTTPEERIQSLDWNIFVWSMNEAGFTSTGAGGSIVSFEKVDVAGKINFHRPHPDANLDPVMLRSMGHRVNKWFGYTRNTFKLAGK</sequence>
<evidence type="ECO:0000313" key="3">
    <source>
        <dbReference type="Proteomes" id="UP000756921"/>
    </source>
</evidence>
<keyword evidence="3" id="KW-1185">Reference proteome</keyword>
<dbReference type="OrthoDB" id="2922289at2759"/>
<dbReference type="EMBL" id="WJXW01000002">
    <property type="protein sequence ID" value="KAF9739165.1"/>
    <property type="molecule type" value="Genomic_DNA"/>
</dbReference>
<gene>
    <name evidence="2" type="ORF">PMIN01_01799</name>
</gene>
<dbReference type="PANTHER" id="PTHR40788:SF1">
    <property type="entry name" value="IPA PROTEIN"/>
    <property type="match status" value="1"/>
</dbReference>
<name>A0A9P6KUC2_9PLEO</name>
<evidence type="ECO:0000256" key="1">
    <source>
        <dbReference type="SAM" id="MobiDB-lite"/>
    </source>
</evidence>
<feature type="region of interest" description="Disordered" evidence="1">
    <location>
        <begin position="653"/>
        <end position="683"/>
    </location>
</feature>
<organism evidence="2 3">
    <name type="scientific">Paraphaeosphaeria minitans</name>
    <dbReference type="NCBI Taxonomy" id="565426"/>
    <lineage>
        <taxon>Eukaryota</taxon>
        <taxon>Fungi</taxon>
        <taxon>Dikarya</taxon>
        <taxon>Ascomycota</taxon>
        <taxon>Pezizomycotina</taxon>
        <taxon>Dothideomycetes</taxon>
        <taxon>Pleosporomycetidae</taxon>
        <taxon>Pleosporales</taxon>
        <taxon>Massarineae</taxon>
        <taxon>Didymosphaeriaceae</taxon>
        <taxon>Paraphaeosphaeria</taxon>
    </lineage>
</organism>